<reference evidence="1 2" key="1">
    <citation type="journal article" date="2018" name="Mycol. Prog.">
        <title>Coniella lustricola, a new species from submerged detritus.</title>
        <authorList>
            <person name="Raudabaugh D.B."/>
            <person name="Iturriaga T."/>
            <person name="Carver A."/>
            <person name="Mondo S."/>
            <person name="Pangilinan J."/>
            <person name="Lipzen A."/>
            <person name="He G."/>
            <person name="Amirebrahimi M."/>
            <person name="Grigoriev I.V."/>
            <person name="Miller A.N."/>
        </authorList>
    </citation>
    <scope>NUCLEOTIDE SEQUENCE [LARGE SCALE GENOMIC DNA]</scope>
    <source>
        <strain evidence="1 2">B22-T-1</strain>
    </source>
</reference>
<sequence length="179" mass="19624">MYICMYRFLRSCHAAFVQNGNQTRKLSPPKRSSLSLECERHRPRYRAVTARCMDEFSSTCLVRNQPGSRLQLRGVNQSSCSDSDGLGLPAVVCDATHSLTCLIAKLLECLALSSHPPRTPSAHLVLHPGQDISSGDISLSVQCVSLQHIKKLAIGSGQLNLLCEKGNEYTPTRAAEARD</sequence>
<dbReference type="AlphaFoldDB" id="A0A2T3AMF9"/>
<dbReference type="InParanoid" id="A0A2T3AMF9"/>
<name>A0A2T3AMF9_9PEZI</name>
<organism evidence="1 2">
    <name type="scientific">Coniella lustricola</name>
    <dbReference type="NCBI Taxonomy" id="2025994"/>
    <lineage>
        <taxon>Eukaryota</taxon>
        <taxon>Fungi</taxon>
        <taxon>Dikarya</taxon>
        <taxon>Ascomycota</taxon>
        <taxon>Pezizomycotina</taxon>
        <taxon>Sordariomycetes</taxon>
        <taxon>Sordariomycetidae</taxon>
        <taxon>Diaporthales</taxon>
        <taxon>Schizoparmaceae</taxon>
        <taxon>Coniella</taxon>
    </lineage>
</organism>
<proteinExistence type="predicted"/>
<evidence type="ECO:0000313" key="1">
    <source>
        <dbReference type="EMBL" id="PSS03565.1"/>
    </source>
</evidence>
<gene>
    <name evidence="1" type="ORF">BD289DRAFT_154229</name>
</gene>
<dbReference type="Proteomes" id="UP000241462">
    <property type="component" value="Unassembled WGS sequence"/>
</dbReference>
<protein>
    <submittedName>
        <fullName evidence="1">Uncharacterized protein</fullName>
    </submittedName>
</protein>
<evidence type="ECO:0000313" key="2">
    <source>
        <dbReference type="Proteomes" id="UP000241462"/>
    </source>
</evidence>
<accession>A0A2T3AMF9</accession>
<dbReference type="EMBL" id="KZ678374">
    <property type="protein sequence ID" value="PSS03565.1"/>
    <property type="molecule type" value="Genomic_DNA"/>
</dbReference>
<keyword evidence="2" id="KW-1185">Reference proteome</keyword>